<name>A0A345L5F9_9CAUD</name>
<dbReference type="EMBL" id="MH536826">
    <property type="protein sequence ID" value="AXH50511.1"/>
    <property type="molecule type" value="Genomic_DNA"/>
</dbReference>
<evidence type="ECO:0000256" key="1">
    <source>
        <dbReference type="SAM" id="Phobius"/>
    </source>
</evidence>
<keyword evidence="3" id="KW-1185">Reference proteome</keyword>
<accession>A0A345L5F9</accession>
<keyword evidence="1" id="KW-0472">Membrane</keyword>
<dbReference type="Proteomes" id="UP000259467">
    <property type="component" value="Segment"/>
</dbReference>
<keyword evidence="1" id="KW-1133">Transmembrane helix</keyword>
<evidence type="ECO:0000313" key="2">
    <source>
        <dbReference type="EMBL" id="AXH50511.1"/>
    </source>
</evidence>
<sequence length="68" mass="7695">MNTFLDIILVRTAPTPTSFIFAMCFWGALTVCVASYLPRLGGWLTDADLDDEYDDDLEFTPIDHGHIR</sequence>
<dbReference type="KEGG" id="vg:54997872"/>
<reference evidence="3" key="1">
    <citation type="submission" date="2018-06" db="EMBL/GenBank/DDBJ databases">
        <authorList>
            <person name="Zhirakovskaya E."/>
        </authorList>
    </citation>
    <scope>NUCLEOTIDE SEQUENCE [LARGE SCALE GENOMIC DNA]</scope>
</reference>
<proteinExistence type="predicted"/>
<gene>
    <name evidence="2" type="primary">48</name>
    <name evidence="2" type="ORF">SEA_RUTHY_48</name>
</gene>
<evidence type="ECO:0000313" key="3">
    <source>
        <dbReference type="Proteomes" id="UP000259467"/>
    </source>
</evidence>
<dbReference type="RefSeq" id="YP_009806997.1">
    <property type="nucleotide sequence ID" value="NC_048019.1"/>
</dbReference>
<organism evidence="2 3">
    <name type="scientific">Gordonia phage Ruthy</name>
    <dbReference type="NCBI Taxonomy" id="2250323"/>
    <lineage>
        <taxon>Viruses</taxon>
        <taxon>Duplodnaviria</taxon>
        <taxon>Heunggongvirae</taxon>
        <taxon>Uroviricota</taxon>
        <taxon>Caudoviricetes</taxon>
        <taxon>Ruthyvirus</taxon>
        <taxon>Ruthyvirus ruthy</taxon>
    </lineage>
</organism>
<protein>
    <submittedName>
        <fullName evidence="2">Uncharacterized protein</fullName>
    </submittedName>
</protein>
<dbReference type="GeneID" id="54997872"/>
<feature type="transmembrane region" description="Helical" evidence="1">
    <location>
        <begin position="19"/>
        <end position="37"/>
    </location>
</feature>
<keyword evidence="1" id="KW-0812">Transmembrane</keyword>